<dbReference type="GO" id="GO:0007165">
    <property type="term" value="P:signal transduction"/>
    <property type="evidence" value="ECO:0000318"/>
    <property type="project" value="GO_Central"/>
</dbReference>
<dbReference type="Pfam" id="PF00481">
    <property type="entry name" value="PP2C"/>
    <property type="match status" value="1"/>
</dbReference>
<accession>A0A8J0VQC2</accession>
<gene>
    <name evidence="4" type="primary">LOC108719953</name>
</gene>
<comment type="similarity">
    <text evidence="1">Belongs to the PP2C family.</text>
</comment>
<dbReference type="CDD" id="cd00143">
    <property type="entry name" value="PP2Cc"/>
    <property type="match status" value="1"/>
</dbReference>
<evidence type="ECO:0000313" key="4">
    <source>
        <dbReference type="RefSeq" id="XP_018124764.1"/>
    </source>
</evidence>
<dbReference type="RefSeq" id="XP_018124764.1">
    <property type="nucleotide sequence ID" value="XM_018269275.2"/>
</dbReference>
<dbReference type="SUPFAM" id="SSF81606">
    <property type="entry name" value="PP2C-like"/>
    <property type="match status" value="1"/>
</dbReference>
<sequence length="559" mass="62348">MKCSSLPAEILTPDHQILRSDDDVNKVWIPCSICKLPINPHCCFHHKQQHKAETNLGYKHAQKPISIGNLSSKRRDVILYIQKQYGYKQALIHNVDRSYDLQKRILISPAEDIRRLSTQDFENTIVYKMDKTNALIPSIAVCSDKNPSWQRDLEDSFVILDNYGSRSNTCLVGVFDGCHGQSAACTMALEFPVLLLGQLLNSDPSYKITEKERHFLDSFDIVFKEHYKDAEHFFSSALYEKASGEMDIKQIHISYVKAFWRMDRILQLGRKETSKARWSGCSSVTCLIDGGYADAKPSQEEVQLLERTHKYKRRLAVLHIANIGNKKAVLCRNGKPYCLTKIHNSCSSHEPTHVKENGGSYITNADQGLESVCRGLGYHGDPKLKKSIIPAPCTLSVPINPNCEFLVLGSSGLWDVLSDREVVSIAMNVLKDLLKSCNNSKAEMDYSQAFQNSAAAEDIHKVTNCINESSIVPERHDGLDEDGVNHGKPLGNNFNHGTASESGRIWRDNSREMYDNAAACVSQRLVTAAMLAGSQQNITVCLVLLPGCINISDASGNVS</sequence>
<organism evidence="3 4">
    <name type="scientific">Xenopus laevis</name>
    <name type="common">African clawed frog</name>
    <dbReference type="NCBI Taxonomy" id="8355"/>
    <lineage>
        <taxon>Eukaryota</taxon>
        <taxon>Metazoa</taxon>
        <taxon>Chordata</taxon>
        <taxon>Craniata</taxon>
        <taxon>Vertebrata</taxon>
        <taxon>Euteleostomi</taxon>
        <taxon>Amphibia</taxon>
        <taxon>Batrachia</taxon>
        <taxon>Anura</taxon>
        <taxon>Pipoidea</taxon>
        <taxon>Pipidae</taxon>
        <taxon>Xenopodinae</taxon>
        <taxon>Xenopus</taxon>
        <taxon>Xenopus</taxon>
    </lineage>
</organism>
<dbReference type="OrthoDB" id="343114at2759"/>
<dbReference type="AlphaFoldDB" id="A0A8J0VQC2"/>
<name>A0A8J0VQC2_XENLA</name>
<dbReference type="InterPro" id="IPR015655">
    <property type="entry name" value="PP2C"/>
</dbReference>
<dbReference type="CTD" id="108719953"/>
<protein>
    <submittedName>
        <fullName evidence="4">LOW QUALITY PROTEIN: protein phosphatase 2C-like domain-containing protein 1</fullName>
    </submittedName>
</protein>
<dbReference type="InterPro" id="IPR036457">
    <property type="entry name" value="PPM-type-like_dom_sf"/>
</dbReference>
<dbReference type="Proteomes" id="UP000186698">
    <property type="component" value="Chromosome 6S"/>
</dbReference>
<dbReference type="GO" id="GO:0043409">
    <property type="term" value="P:negative regulation of MAPK cascade"/>
    <property type="evidence" value="ECO:0000318"/>
    <property type="project" value="GO_Central"/>
</dbReference>
<dbReference type="PROSITE" id="PS51746">
    <property type="entry name" value="PPM_2"/>
    <property type="match status" value="1"/>
</dbReference>
<dbReference type="PANTHER" id="PTHR13832:SF837">
    <property type="entry name" value="PROTEIN PHOSPHATASE 2C-LIKE DOMAIN-CONTAINING PROTEIN 1"/>
    <property type="match status" value="1"/>
</dbReference>
<feature type="domain" description="PPM-type phosphatase" evidence="2">
    <location>
        <begin position="138"/>
        <end position="545"/>
    </location>
</feature>
<dbReference type="GO" id="GO:0005737">
    <property type="term" value="C:cytoplasm"/>
    <property type="evidence" value="ECO:0000318"/>
    <property type="project" value="GO_Central"/>
</dbReference>
<dbReference type="KEGG" id="xla:108719953"/>
<evidence type="ECO:0000256" key="1">
    <source>
        <dbReference type="ARBA" id="ARBA00006702"/>
    </source>
</evidence>
<reference evidence="4" key="1">
    <citation type="submission" date="2025-08" db="UniProtKB">
        <authorList>
            <consortium name="RefSeq"/>
        </authorList>
    </citation>
    <scope>IDENTIFICATION</scope>
    <source>
        <strain evidence="4">J_2021</strain>
        <tissue evidence="4">Erythrocytes</tissue>
    </source>
</reference>
<dbReference type="GO" id="GO:0004722">
    <property type="term" value="F:protein serine/threonine phosphatase activity"/>
    <property type="evidence" value="ECO:0000318"/>
    <property type="project" value="GO_Central"/>
</dbReference>
<dbReference type="PANTHER" id="PTHR13832">
    <property type="entry name" value="PROTEIN PHOSPHATASE 2C"/>
    <property type="match status" value="1"/>
</dbReference>
<evidence type="ECO:0000259" key="2">
    <source>
        <dbReference type="PROSITE" id="PS51746"/>
    </source>
</evidence>
<dbReference type="Gene3D" id="3.60.40.10">
    <property type="entry name" value="PPM-type phosphatase domain"/>
    <property type="match status" value="1"/>
</dbReference>
<dbReference type="SMART" id="SM00332">
    <property type="entry name" value="PP2Cc"/>
    <property type="match status" value="1"/>
</dbReference>
<evidence type="ECO:0000313" key="3">
    <source>
        <dbReference type="Proteomes" id="UP000186698"/>
    </source>
</evidence>
<dbReference type="GeneID" id="108719953"/>
<dbReference type="GO" id="GO:0005634">
    <property type="term" value="C:nucleus"/>
    <property type="evidence" value="ECO:0000318"/>
    <property type="project" value="GO_Central"/>
</dbReference>
<dbReference type="InterPro" id="IPR001932">
    <property type="entry name" value="PPM-type_phosphatase-like_dom"/>
</dbReference>
<keyword evidence="3" id="KW-1185">Reference proteome</keyword>
<proteinExistence type="inferred from homology"/>